<keyword evidence="1" id="KW-0812">Transmembrane</keyword>
<reference evidence="3" key="1">
    <citation type="submission" date="2020-12" db="EMBL/GenBank/DDBJ databases">
        <title>PHA producing bacteria isolated from mangrove.</title>
        <authorList>
            <person name="Zheng W."/>
            <person name="Yu S."/>
            <person name="Huang Y."/>
        </authorList>
    </citation>
    <scope>NUCLEOTIDE SEQUENCE</scope>
    <source>
        <strain evidence="3">GN8-5</strain>
    </source>
</reference>
<organism evidence="3 4">
    <name type="scientific">Microbacterium esteraromaticum</name>
    <dbReference type="NCBI Taxonomy" id="57043"/>
    <lineage>
        <taxon>Bacteria</taxon>
        <taxon>Bacillati</taxon>
        <taxon>Actinomycetota</taxon>
        <taxon>Actinomycetes</taxon>
        <taxon>Micrococcales</taxon>
        <taxon>Microbacteriaceae</taxon>
        <taxon>Microbacterium</taxon>
    </lineage>
</organism>
<dbReference type="Gene3D" id="3.40.50.1820">
    <property type="entry name" value="alpha/beta hydrolase"/>
    <property type="match status" value="1"/>
</dbReference>
<dbReference type="GO" id="GO:0052689">
    <property type="term" value="F:carboxylic ester hydrolase activity"/>
    <property type="evidence" value="ECO:0007669"/>
    <property type="project" value="TreeGrafter"/>
</dbReference>
<dbReference type="Proteomes" id="UP000664385">
    <property type="component" value="Unassembled WGS sequence"/>
</dbReference>
<dbReference type="SUPFAM" id="SSF53474">
    <property type="entry name" value="alpha/beta-Hydrolases"/>
    <property type="match status" value="1"/>
</dbReference>
<sequence length="346" mass="37419">MYATNVRKKINRWTRLLITAGVTAVTLVVGVAITAVIGNDYRLRQEPVLIPTAQGALEGALTRPASGDTRGLVIVIHGDGPVEATHDGLYLPWFEAAADAGFATLSWSKRGVGTSEGHWLHQSMADRAAEASEAIDWAHAQPDIDTTRIVLWGASQAGWVLPDLAATRDDIDAVVAVGPAINWLRQGRYHLLSGLDDTGATPAERERAIALSDSIRSLIAADADYDRYLAESGDPDPMSEDRWRFAKRNAASDATESLEGLAQANVPVLLMLGDRDRNVDVDETARTYQRLLGDAVRVEHFDATHPLARPVMEDAPVIGAITAVIWPRALFAPSVLDTYRGYLAGL</sequence>
<evidence type="ECO:0000313" key="3">
    <source>
        <dbReference type="EMBL" id="MBN8205174.1"/>
    </source>
</evidence>
<name>A0A939DVG4_9MICO</name>
<proteinExistence type="predicted"/>
<dbReference type="EMBL" id="JAEMWU010000001">
    <property type="protein sequence ID" value="MBN8205174.1"/>
    <property type="molecule type" value="Genomic_DNA"/>
</dbReference>
<accession>A0A939DVG4</accession>
<gene>
    <name evidence="3" type="ORF">JF543_04295</name>
</gene>
<evidence type="ECO:0000256" key="1">
    <source>
        <dbReference type="SAM" id="Phobius"/>
    </source>
</evidence>
<keyword evidence="3" id="KW-0378">Hydrolase</keyword>
<feature type="transmembrane region" description="Helical" evidence="1">
    <location>
        <begin position="16"/>
        <end position="37"/>
    </location>
</feature>
<dbReference type="InterPro" id="IPR053145">
    <property type="entry name" value="AB_hydrolase_Est10"/>
</dbReference>
<dbReference type="InterPro" id="IPR029058">
    <property type="entry name" value="AB_hydrolase_fold"/>
</dbReference>
<protein>
    <submittedName>
        <fullName evidence="3">Alpha/beta hydrolase</fullName>
    </submittedName>
</protein>
<keyword evidence="1" id="KW-0472">Membrane</keyword>
<dbReference type="InterPro" id="IPR000383">
    <property type="entry name" value="Xaa-Pro-like_dom"/>
</dbReference>
<dbReference type="PANTHER" id="PTHR43265:SF1">
    <property type="entry name" value="ESTERASE ESTD"/>
    <property type="match status" value="1"/>
</dbReference>
<dbReference type="AlphaFoldDB" id="A0A939DVG4"/>
<evidence type="ECO:0000259" key="2">
    <source>
        <dbReference type="Pfam" id="PF02129"/>
    </source>
</evidence>
<feature type="domain" description="Xaa-Pro dipeptidyl-peptidase-like" evidence="2">
    <location>
        <begin position="95"/>
        <end position="291"/>
    </location>
</feature>
<dbReference type="PANTHER" id="PTHR43265">
    <property type="entry name" value="ESTERASE ESTD"/>
    <property type="match status" value="1"/>
</dbReference>
<evidence type="ECO:0000313" key="4">
    <source>
        <dbReference type="Proteomes" id="UP000664385"/>
    </source>
</evidence>
<dbReference type="RefSeq" id="WP_206822813.1">
    <property type="nucleotide sequence ID" value="NZ_JAEMWU010000001.1"/>
</dbReference>
<dbReference type="Pfam" id="PF02129">
    <property type="entry name" value="Peptidase_S15"/>
    <property type="match status" value="1"/>
</dbReference>
<keyword evidence="1" id="KW-1133">Transmembrane helix</keyword>
<comment type="caution">
    <text evidence="3">The sequence shown here is derived from an EMBL/GenBank/DDBJ whole genome shotgun (WGS) entry which is preliminary data.</text>
</comment>